<evidence type="ECO:0000313" key="2">
    <source>
        <dbReference type="Proteomes" id="UP000887116"/>
    </source>
</evidence>
<comment type="caution">
    <text evidence="1">The sequence shown here is derived from an EMBL/GenBank/DDBJ whole genome shotgun (WGS) entry which is preliminary data.</text>
</comment>
<gene>
    <name evidence="1" type="ORF">TNCT_91171</name>
</gene>
<evidence type="ECO:0000313" key="1">
    <source>
        <dbReference type="EMBL" id="GFR29457.1"/>
    </source>
</evidence>
<reference evidence="1" key="1">
    <citation type="submission" date="2020-07" db="EMBL/GenBank/DDBJ databases">
        <title>Multicomponent nature underlies the extraordinary mechanical properties of spider dragline silk.</title>
        <authorList>
            <person name="Kono N."/>
            <person name="Nakamura H."/>
            <person name="Mori M."/>
            <person name="Yoshida Y."/>
            <person name="Ohtoshi R."/>
            <person name="Malay A.D."/>
            <person name="Moran D.A.P."/>
            <person name="Tomita M."/>
            <person name="Numata K."/>
            <person name="Arakawa K."/>
        </authorList>
    </citation>
    <scope>NUCLEOTIDE SEQUENCE</scope>
</reference>
<protein>
    <submittedName>
        <fullName evidence="1">Uncharacterized protein</fullName>
    </submittedName>
</protein>
<keyword evidence="2" id="KW-1185">Reference proteome</keyword>
<sequence length="80" mass="9018">MSPAFRVIDSSPRHGSVRCRTVTNPVITCSPVVARATGTFSLCQFLSQLWYRCHARPGILSEDEIFSVMYLPEDRGSVWQ</sequence>
<accession>A0A8X6M2D1</accession>
<organism evidence="1 2">
    <name type="scientific">Trichonephila clavata</name>
    <name type="common">Joro spider</name>
    <name type="synonym">Nephila clavata</name>
    <dbReference type="NCBI Taxonomy" id="2740835"/>
    <lineage>
        <taxon>Eukaryota</taxon>
        <taxon>Metazoa</taxon>
        <taxon>Ecdysozoa</taxon>
        <taxon>Arthropoda</taxon>
        <taxon>Chelicerata</taxon>
        <taxon>Arachnida</taxon>
        <taxon>Araneae</taxon>
        <taxon>Araneomorphae</taxon>
        <taxon>Entelegynae</taxon>
        <taxon>Araneoidea</taxon>
        <taxon>Nephilidae</taxon>
        <taxon>Trichonephila</taxon>
    </lineage>
</organism>
<dbReference type="AlphaFoldDB" id="A0A8X6M2D1"/>
<name>A0A8X6M2D1_TRICU</name>
<dbReference type="Proteomes" id="UP000887116">
    <property type="component" value="Unassembled WGS sequence"/>
</dbReference>
<dbReference type="EMBL" id="BMAO01009219">
    <property type="protein sequence ID" value="GFR29457.1"/>
    <property type="molecule type" value="Genomic_DNA"/>
</dbReference>
<proteinExistence type="predicted"/>